<reference evidence="6" key="1">
    <citation type="journal article" date="2012" name="Science">
        <title>The Paleozoic origin of enzymatic lignin decomposition reconstructed from 31 fungal genomes.</title>
        <authorList>
            <person name="Floudas D."/>
            <person name="Binder M."/>
            <person name="Riley R."/>
            <person name="Barry K."/>
            <person name="Blanchette R.A."/>
            <person name="Henrissat B."/>
            <person name="Martinez A.T."/>
            <person name="Otillar R."/>
            <person name="Spatafora J.W."/>
            <person name="Yadav J.S."/>
            <person name="Aerts A."/>
            <person name="Benoit I."/>
            <person name="Boyd A."/>
            <person name="Carlson A."/>
            <person name="Copeland A."/>
            <person name="Coutinho P.M."/>
            <person name="de Vries R.P."/>
            <person name="Ferreira P."/>
            <person name="Findley K."/>
            <person name="Foster B."/>
            <person name="Gaskell J."/>
            <person name="Glotzer D."/>
            <person name="Gorecki P."/>
            <person name="Heitman J."/>
            <person name="Hesse C."/>
            <person name="Hori C."/>
            <person name="Igarashi K."/>
            <person name="Jurgens J.A."/>
            <person name="Kallen N."/>
            <person name="Kersten P."/>
            <person name="Kohler A."/>
            <person name="Kuees U."/>
            <person name="Kumar T.K.A."/>
            <person name="Kuo A."/>
            <person name="LaButti K."/>
            <person name="Larrondo L.F."/>
            <person name="Lindquist E."/>
            <person name="Ling A."/>
            <person name="Lombard V."/>
            <person name="Lucas S."/>
            <person name="Lundell T."/>
            <person name="Martin R."/>
            <person name="McLaughlin D.J."/>
            <person name="Morgenstern I."/>
            <person name="Morin E."/>
            <person name="Murat C."/>
            <person name="Nagy L.G."/>
            <person name="Nolan M."/>
            <person name="Ohm R.A."/>
            <person name="Patyshakuliyeva A."/>
            <person name="Rokas A."/>
            <person name="Ruiz-Duenas F.J."/>
            <person name="Sabat G."/>
            <person name="Salamov A."/>
            <person name="Samejima M."/>
            <person name="Schmutz J."/>
            <person name="Slot J.C."/>
            <person name="St John F."/>
            <person name="Stenlid J."/>
            <person name="Sun H."/>
            <person name="Sun S."/>
            <person name="Syed K."/>
            <person name="Tsang A."/>
            <person name="Wiebenga A."/>
            <person name="Young D."/>
            <person name="Pisabarro A."/>
            <person name="Eastwood D.C."/>
            <person name="Martin F."/>
            <person name="Cullen D."/>
            <person name="Grigoriev I.V."/>
            <person name="Hibbett D.S."/>
        </authorList>
    </citation>
    <scope>NUCLEOTIDE SEQUENCE [LARGE SCALE GENOMIC DNA]</scope>
    <source>
        <strain evidence="6">RWD-64-598 SS2</strain>
    </source>
</reference>
<dbReference type="InterPro" id="IPR008733">
    <property type="entry name" value="PEX11"/>
</dbReference>
<evidence type="ECO:0000313" key="6">
    <source>
        <dbReference type="Proteomes" id="UP000053558"/>
    </source>
</evidence>
<evidence type="ECO:0000256" key="1">
    <source>
        <dbReference type="ARBA" id="ARBA00022593"/>
    </source>
</evidence>
<dbReference type="PANTHER" id="PTHR12652">
    <property type="entry name" value="PEROXISOMAL BIOGENESIS FACTOR 11"/>
    <property type="match status" value="1"/>
</dbReference>
<keyword evidence="6" id="KW-1185">Reference proteome</keyword>
<gene>
    <name evidence="5" type="ORF">CONPUDRAFT_43523</name>
</gene>
<evidence type="ECO:0000256" key="3">
    <source>
        <dbReference type="ARBA" id="ARBA00023140"/>
    </source>
</evidence>
<dbReference type="GeneID" id="19206942"/>
<keyword evidence="3" id="KW-0576">Peroxisome</keyword>
<comment type="caution">
    <text evidence="5">The sequence shown here is derived from an EMBL/GenBank/DDBJ whole genome shotgun (WGS) entry which is preliminary data.</text>
</comment>
<keyword evidence="2" id="KW-0472">Membrane</keyword>
<dbReference type="Pfam" id="PF05648">
    <property type="entry name" value="PEX11"/>
    <property type="match status" value="1"/>
</dbReference>
<feature type="non-terminal residue" evidence="5">
    <location>
        <position position="1"/>
    </location>
</feature>
<dbReference type="EMBL" id="JH711575">
    <property type="protein sequence ID" value="EIW83996.1"/>
    <property type="molecule type" value="Genomic_DNA"/>
</dbReference>
<dbReference type="Proteomes" id="UP000053558">
    <property type="component" value="Unassembled WGS sequence"/>
</dbReference>
<dbReference type="GO" id="GO:0005778">
    <property type="term" value="C:peroxisomal membrane"/>
    <property type="evidence" value="ECO:0007669"/>
    <property type="project" value="UniProtKB-SubCell"/>
</dbReference>
<accession>A0A5M3MY78</accession>
<dbReference type="AlphaFoldDB" id="A0A5M3MY78"/>
<dbReference type="OMA" id="PLCVHWS"/>
<keyword evidence="1" id="KW-0962">Peroxisome biogenesis</keyword>
<evidence type="ECO:0008006" key="7">
    <source>
        <dbReference type="Google" id="ProtNLM"/>
    </source>
</evidence>
<evidence type="ECO:0000256" key="4">
    <source>
        <dbReference type="ARBA" id="ARBA00046271"/>
    </source>
</evidence>
<name>A0A5M3MY78_CONPW</name>
<feature type="non-terminal residue" evidence="5">
    <location>
        <position position="274"/>
    </location>
</feature>
<comment type="subcellular location">
    <subcellularLocation>
        <location evidence="4">Peroxisome membrane</location>
    </subcellularLocation>
</comment>
<dbReference type="PANTHER" id="PTHR12652:SF25">
    <property type="entry name" value="MICROBODY (PEROXISOME) PROLIFERATION PROTEIN PEROXIN 11C (EUROFUNG)"/>
    <property type="match status" value="1"/>
</dbReference>
<dbReference type="GO" id="GO:0016559">
    <property type="term" value="P:peroxisome fission"/>
    <property type="evidence" value="ECO:0007669"/>
    <property type="project" value="InterPro"/>
</dbReference>
<dbReference type="KEGG" id="cput:CONPUDRAFT_43523"/>
<evidence type="ECO:0000313" key="5">
    <source>
        <dbReference type="EMBL" id="EIW83996.1"/>
    </source>
</evidence>
<proteinExistence type="predicted"/>
<sequence>RVTDVALGSFGVAIPPSETVNHLVRFLSTWSGSDKFFGVVQYTLKLLVPFLHFRARLQQRVGLSKTGVSPSALSLAKLADLVGDAKMLMRFWGLLPIVQWMMSLERNPPPTKRLQNIERLQGWSMLGYYPFEHLYYLRAHDIIPATLPLLALGVPKPATLNLHAGKLAMWSTRFWAAYVVLQIAHLWEDRGLLIQKERQLKVGNKRLDVEEKRDLENKWDALLNELVVNIGNLPLAIHWSLQKGIFTNDIWTTAFGFLAAVASFRGAWNATALP</sequence>
<evidence type="ECO:0000256" key="2">
    <source>
        <dbReference type="ARBA" id="ARBA00023136"/>
    </source>
</evidence>
<protein>
    <recommendedName>
        <fullName evidence="7">Peroxisomal biogenesis factor 11</fullName>
    </recommendedName>
</protein>
<dbReference type="OrthoDB" id="10005898at2759"/>
<dbReference type="RefSeq" id="XP_007765242.1">
    <property type="nucleotide sequence ID" value="XM_007767052.1"/>
</dbReference>
<organism evidence="5 6">
    <name type="scientific">Coniophora puteana (strain RWD-64-598)</name>
    <name type="common">Brown rot fungus</name>
    <dbReference type="NCBI Taxonomy" id="741705"/>
    <lineage>
        <taxon>Eukaryota</taxon>
        <taxon>Fungi</taxon>
        <taxon>Dikarya</taxon>
        <taxon>Basidiomycota</taxon>
        <taxon>Agaricomycotina</taxon>
        <taxon>Agaricomycetes</taxon>
        <taxon>Agaricomycetidae</taxon>
        <taxon>Boletales</taxon>
        <taxon>Coniophorineae</taxon>
        <taxon>Coniophoraceae</taxon>
        <taxon>Coniophora</taxon>
    </lineage>
</organism>